<dbReference type="SUPFAM" id="SSF144232">
    <property type="entry name" value="HIT/MYND zinc finger-like"/>
    <property type="match status" value="1"/>
</dbReference>
<keyword evidence="2 4" id="KW-0863">Zinc-finger</keyword>
<dbReference type="PANTHER" id="PTHR46533:SF1">
    <property type="entry name" value="ZINC FINGER MYND DOMAIN-CONTAINING PROTEIN 12"/>
    <property type="match status" value="1"/>
</dbReference>
<dbReference type="PROSITE" id="PS01360">
    <property type="entry name" value="ZF_MYND_1"/>
    <property type="match status" value="1"/>
</dbReference>
<dbReference type="PROSITE" id="PS50865">
    <property type="entry name" value="ZF_MYND_2"/>
    <property type="match status" value="1"/>
</dbReference>
<dbReference type="InterPro" id="IPR011990">
    <property type="entry name" value="TPR-like_helical_dom_sf"/>
</dbReference>
<dbReference type="InterPro" id="IPR002893">
    <property type="entry name" value="Znf_MYND"/>
</dbReference>
<feature type="domain" description="MYND-type" evidence="5">
    <location>
        <begin position="19"/>
        <end position="56"/>
    </location>
</feature>
<evidence type="ECO:0000256" key="1">
    <source>
        <dbReference type="ARBA" id="ARBA00022723"/>
    </source>
</evidence>
<proteinExistence type="predicted"/>
<evidence type="ECO:0000313" key="7">
    <source>
        <dbReference type="Proteomes" id="UP001648503"/>
    </source>
</evidence>
<dbReference type="Gene3D" id="1.25.40.10">
    <property type="entry name" value="Tetratricopeptide repeat domain"/>
    <property type="match status" value="1"/>
</dbReference>
<reference evidence="6 7" key="1">
    <citation type="submission" date="2021-02" db="EMBL/GenBank/DDBJ databases">
        <title>Variation within the Batrachochytrium salamandrivorans European outbreak.</title>
        <authorList>
            <person name="Kelly M."/>
            <person name="Pasmans F."/>
            <person name="Shea T.P."/>
            <person name="Munoz J.F."/>
            <person name="Carranza S."/>
            <person name="Cuomo C.A."/>
            <person name="Martel A."/>
        </authorList>
    </citation>
    <scope>NUCLEOTIDE SEQUENCE [LARGE SCALE GENOMIC DNA]</scope>
    <source>
        <strain evidence="6 7">AMFP18/2</strain>
    </source>
</reference>
<sequence>MAATRINPLSNPKGVKLSCELCAKPAYTQCKDCRVTFYCGKEHQSVDARGIHAKICQLLVPLRIPISVLGSEEERAQREQLTRSRQLHLLQITRTEAHRLLFEGQYDLAIPAALQALRFSMDVSGANSIDLVPSYLLLGKASIGLKQYKQAEGYLSQANWAILKAESCEDTVRSQLHRNFGLLYASQGQYDKALGQLAQDIYYISLSKGPEHISATGGYFQLGTVFQNLGRIEHATGVFDKVVHIWKAALKTPDSHLDVVQMAEAVQMLTFIHAFRTSYMSASTLATEVLYVLAQVYHASSQMDKAKDFASKALHAYEAALGRDHTLSTETRMFLRNLLGELPSIRKPRALTSSRPS</sequence>
<gene>
    <name evidence="6" type="ORF">BASA50_001525</name>
</gene>
<keyword evidence="1" id="KW-0479">Metal-binding</keyword>
<dbReference type="InterPro" id="IPR053248">
    <property type="entry name" value="Zinc_finger_MYND_domain"/>
</dbReference>
<evidence type="ECO:0000256" key="4">
    <source>
        <dbReference type="PROSITE-ProRule" id="PRU00134"/>
    </source>
</evidence>
<evidence type="ECO:0000256" key="3">
    <source>
        <dbReference type="ARBA" id="ARBA00022833"/>
    </source>
</evidence>
<keyword evidence="7" id="KW-1185">Reference proteome</keyword>
<evidence type="ECO:0000259" key="5">
    <source>
        <dbReference type="PROSITE" id="PS50865"/>
    </source>
</evidence>
<dbReference type="SUPFAM" id="SSF48452">
    <property type="entry name" value="TPR-like"/>
    <property type="match status" value="1"/>
</dbReference>
<protein>
    <recommendedName>
        <fullName evidence="5">MYND-type domain-containing protein</fullName>
    </recommendedName>
</protein>
<dbReference type="PANTHER" id="PTHR46533">
    <property type="entry name" value="ZINC FINGER MYND DOMAIN-CONTAINING PROTEIN 12"/>
    <property type="match status" value="1"/>
</dbReference>
<evidence type="ECO:0000256" key="2">
    <source>
        <dbReference type="ARBA" id="ARBA00022771"/>
    </source>
</evidence>
<name>A0ABQ8FPF6_9FUNG</name>
<comment type="caution">
    <text evidence="6">The sequence shown here is derived from an EMBL/GenBank/DDBJ whole genome shotgun (WGS) entry which is preliminary data.</text>
</comment>
<dbReference type="Gene3D" id="6.10.140.2220">
    <property type="match status" value="1"/>
</dbReference>
<keyword evidence="3" id="KW-0862">Zinc</keyword>
<accession>A0ABQ8FPF6</accession>
<dbReference type="Pfam" id="PF01753">
    <property type="entry name" value="zf-MYND"/>
    <property type="match status" value="1"/>
</dbReference>
<dbReference type="Proteomes" id="UP001648503">
    <property type="component" value="Unassembled WGS sequence"/>
</dbReference>
<dbReference type="EMBL" id="JAFCIX010000003">
    <property type="protein sequence ID" value="KAH6601578.1"/>
    <property type="molecule type" value="Genomic_DNA"/>
</dbReference>
<evidence type="ECO:0000313" key="6">
    <source>
        <dbReference type="EMBL" id="KAH6601578.1"/>
    </source>
</evidence>
<organism evidence="6 7">
    <name type="scientific">Batrachochytrium salamandrivorans</name>
    <dbReference type="NCBI Taxonomy" id="1357716"/>
    <lineage>
        <taxon>Eukaryota</taxon>
        <taxon>Fungi</taxon>
        <taxon>Fungi incertae sedis</taxon>
        <taxon>Chytridiomycota</taxon>
        <taxon>Chytridiomycota incertae sedis</taxon>
        <taxon>Chytridiomycetes</taxon>
        <taxon>Rhizophydiales</taxon>
        <taxon>Rhizophydiales incertae sedis</taxon>
        <taxon>Batrachochytrium</taxon>
    </lineage>
</organism>